<protein>
    <submittedName>
        <fullName evidence="1">CaiF/GrlA family transcriptional regulator</fullName>
    </submittedName>
</protein>
<name>A0A6P1UTE6_9ENTR</name>
<sequence length="103" mass="11746">MQKPSKKPQPYKLPSEIEGTPYENAPLYLAVAYWAYLQKKAVTVSDVRKSFGISFRRASDLLEYLTEQGSKVVSAECFLLPQPTGCRLKRRAWRVSSLDNSFL</sequence>
<dbReference type="Pfam" id="PF07180">
    <property type="entry name" value="CaiF_GrlA"/>
    <property type="match status" value="1"/>
</dbReference>
<dbReference type="InterPro" id="IPR036388">
    <property type="entry name" value="WH-like_DNA-bd_sf"/>
</dbReference>
<evidence type="ECO:0000313" key="2">
    <source>
        <dbReference type="Proteomes" id="UP000464389"/>
    </source>
</evidence>
<dbReference type="InterPro" id="IPR020357">
    <property type="entry name" value="Tscrpt_reg_CaiF/GrlA"/>
</dbReference>
<dbReference type="AlphaFoldDB" id="A0A6P1UTE6"/>
<dbReference type="RefSeq" id="WP_162121310.1">
    <property type="nucleotide sequence ID" value="NZ_CP048108.1"/>
</dbReference>
<dbReference type="GO" id="GO:0006351">
    <property type="term" value="P:DNA-templated transcription"/>
    <property type="evidence" value="ECO:0007669"/>
    <property type="project" value="InterPro"/>
</dbReference>
<dbReference type="EMBL" id="CP048108">
    <property type="protein sequence ID" value="QHS44912.1"/>
    <property type="molecule type" value="Genomic_DNA"/>
</dbReference>
<proteinExistence type="predicted"/>
<dbReference type="Gene3D" id="1.10.10.10">
    <property type="entry name" value="Winged helix-like DNA-binding domain superfamily/Winged helix DNA-binding domain"/>
    <property type="match status" value="1"/>
</dbReference>
<gene>
    <name evidence="1" type="ORF">GW952_04490</name>
</gene>
<organism evidence="1 2">
    <name type="scientific">Klebsiella michiganensis</name>
    <dbReference type="NCBI Taxonomy" id="1134687"/>
    <lineage>
        <taxon>Bacteria</taxon>
        <taxon>Pseudomonadati</taxon>
        <taxon>Pseudomonadota</taxon>
        <taxon>Gammaproteobacteria</taxon>
        <taxon>Enterobacterales</taxon>
        <taxon>Enterobacteriaceae</taxon>
        <taxon>Klebsiella/Raoultella group</taxon>
        <taxon>Klebsiella</taxon>
    </lineage>
</organism>
<dbReference type="Proteomes" id="UP000464389">
    <property type="component" value="Chromosome"/>
</dbReference>
<evidence type="ECO:0000313" key="1">
    <source>
        <dbReference type="EMBL" id="QHS44912.1"/>
    </source>
</evidence>
<reference evidence="1 2" key="1">
    <citation type="submission" date="2020-01" db="EMBL/GenBank/DDBJ databases">
        <title>Bactrocera dorsalis gut bacteria genome.</title>
        <authorList>
            <person name="Zhang H."/>
            <person name="Cai Z."/>
        </authorList>
    </citation>
    <scope>NUCLEOTIDE SEQUENCE [LARGE SCALE GENOMIC DNA]</scope>
    <source>
        <strain evidence="1 2">BD177</strain>
    </source>
</reference>
<accession>A0A6P1UTE6</accession>